<keyword evidence="1" id="KW-1133">Transmembrane helix</keyword>
<evidence type="ECO:0000313" key="3">
    <source>
        <dbReference type="Proteomes" id="UP000319715"/>
    </source>
</evidence>
<keyword evidence="3" id="KW-1185">Reference proteome</keyword>
<feature type="non-terminal residue" evidence="2">
    <location>
        <position position="1"/>
    </location>
</feature>
<sequence>RVSPAMTYAVELAVYAACFLLGMRALDRKRMAMVFTGIALLALLMLVRLFMAWTLDPKFFRDALIPFAFLMLGAAYTGSLPVSFTVLSMTVSLVAVFELALPKLYG</sequence>
<name>A0ABY2ZUL4_9GAMM</name>
<comment type="caution">
    <text evidence="2">The sequence shown here is derived from an EMBL/GenBank/DDBJ whole genome shotgun (WGS) entry which is preliminary data.</text>
</comment>
<feature type="transmembrane region" description="Helical" evidence="1">
    <location>
        <begin position="33"/>
        <end position="55"/>
    </location>
</feature>
<reference evidence="2 3" key="1">
    <citation type="submission" date="2019-06" db="EMBL/GenBank/DDBJ databases">
        <title>Pantoea dispersa Assembly.</title>
        <authorList>
            <person name="Wang J."/>
        </authorList>
    </citation>
    <scope>NUCLEOTIDE SEQUENCE [LARGE SCALE GENOMIC DNA]</scope>
    <source>
        <strain evidence="3">bio</strain>
    </source>
</reference>
<gene>
    <name evidence="2" type="ORF">FK492_24705</name>
</gene>
<evidence type="ECO:0000313" key="2">
    <source>
        <dbReference type="EMBL" id="TQC55031.1"/>
    </source>
</evidence>
<evidence type="ECO:0000256" key="1">
    <source>
        <dbReference type="SAM" id="Phobius"/>
    </source>
</evidence>
<dbReference type="EMBL" id="VICF01000283">
    <property type="protein sequence ID" value="TQC55031.1"/>
    <property type="molecule type" value="Genomic_DNA"/>
</dbReference>
<keyword evidence="1" id="KW-0812">Transmembrane</keyword>
<dbReference type="Proteomes" id="UP000319715">
    <property type="component" value="Unassembled WGS sequence"/>
</dbReference>
<feature type="non-terminal residue" evidence="2">
    <location>
        <position position="106"/>
    </location>
</feature>
<protein>
    <submittedName>
        <fullName evidence="2">Polysaccharide biosynthesis protein GumE</fullName>
    </submittedName>
</protein>
<feature type="transmembrane region" description="Helical" evidence="1">
    <location>
        <begin position="67"/>
        <end position="100"/>
    </location>
</feature>
<keyword evidence="1" id="KW-0472">Membrane</keyword>
<proteinExistence type="predicted"/>
<feature type="transmembrane region" description="Helical" evidence="1">
    <location>
        <begin position="6"/>
        <end position="26"/>
    </location>
</feature>
<accession>A0ABY2ZUL4</accession>
<organism evidence="2 3">
    <name type="scientific">Pantoea dispersa</name>
    <dbReference type="NCBI Taxonomy" id="59814"/>
    <lineage>
        <taxon>Bacteria</taxon>
        <taxon>Pseudomonadati</taxon>
        <taxon>Pseudomonadota</taxon>
        <taxon>Gammaproteobacteria</taxon>
        <taxon>Enterobacterales</taxon>
        <taxon>Erwiniaceae</taxon>
        <taxon>Pantoea</taxon>
    </lineage>
</organism>